<accession>A0ABS5KEN9</accession>
<feature type="domain" description="BRCT" evidence="1">
    <location>
        <begin position="345"/>
        <end position="405"/>
    </location>
</feature>
<gene>
    <name evidence="2" type="ORF">KEM09_18770</name>
</gene>
<dbReference type="Gene3D" id="3.40.50.10190">
    <property type="entry name" value="BRCT domain"/>
    <property type="match status" value="1"/>
</dbReference>
<name>A0ABS5KEN9_9BACT</name>
<dbReference type="SUPFAM" id="SSF53098">
    <property type="entry name" value="Ribonuclease H-like"/>
    <property type="match status" value="1"/>
</dbReference>
<evidence type="ECO:0000313" key="3">
    <source>
        <dbReference type="Proteomes" id="UP000721861"/>
    </source>
</evidence>
<proteinExistence type="predicted"/>
<dbReference type="EMBL" id="JAGUCN010000027">
    <property type="protein sequence ID" value="MBS2213460.1"/>
    <property type="molecule type" value="Genomic_DNA"/>
</dbReference>
<sequence length="437" mass="50402">MNELFQTKQTDKVSKLEIAAIQLAISFSEEKDIPSNYKKSSKRTQKVNIDTQIQIRFKKNVKKWKNTISKMLEHIKSEQAWRFINLKPLLITNLESVTQHPDFIEFTDYFVLRRDTQSCDHDELGCLAELHTAFQKEIEKKINLNKPDFVSIDFEHASRHKGSVCSVGIVSFKDGKILDEYYSLVKPPQNKYEWFTTNKHKLDASHTEKSPEFTEVYSEIKKRIENNIVVAHGAFHTDKHCLEQAMELSNINEDLKLLWVCTQDICNSKLDVACKVCQIELDHHQALSDAKACGFLYELYRKNELPYDLIQFEKTHEQSIKENKSQFPKSLKGDVLKPDFENAKNKDNPFYMKKVVVSGFGNKEKESLAAELKELGADVDTSVGKKTNYLIIGENAGPSKLKKMQLNINEGKEAFIITFAEFNEMKKQHIANNPRLA</sequence>
<dbReference type="Gene3D" id="3.30.420.10">
    <property type="entry name" value="Ribonuclease H-like superfamily/Ribonuclease H"/>
    <property type="match status" value="1"/>
</dbReference>
<dbReference type="InterPro" id="IPR036420">
    <property type="entry name" value="BRCT_dom_sf"/>
</dbReference>
<dbReference type="PROSITE" id="PS50172">
    <property type="entry name" value="BRCT"/>
    <property type="match status" value="1"/>
</dbReference>
<dbReference type="InterPro" id="IPR013520">
    <property type="entry name" value="Ribonucl_H"/>
</dbReference>
<dbReference type="SUPFAM" id="SSF52113">
    <property type="entry name" value="BRCT domain"/>
    <property type="match status" value="1"/>
</dbReference>
<comment type="caution">
    <text evidence="2">The sequence shown here is derived from an EMBL/GenBank/DDBJ whole genome shotgun (WGS) entry which is preliminary data.</text>
</comment>
<protein>
    <submittedName>
        <fullName evidence="2">3'-5' exoribonuclease</fullName>
    </submittedName>
</protein>
<dbReference type="InterPro" id="IPR012337">
    <property type="entry name" value="RNaseH-like_sf"/>
</dbReference>
<dbReference type="Proteomes" id="UP000721861">
    <property type="component" value="Unassembled WGS sequence"/>
</dbReference>
<dbReference type="InterPro" id="IPR001357">
    <property type="entry name" value="BRCT_dom"/>
</dbReference>
<dbReference type="CDD" id="cd17748">
    <property type="entry name" value="BRCT_DNA_ligase_like"/>
    <property type="match status" value="1"/>
</dbReference>
<reference evidence="2 3" key="1">
    <citation type="journal article" date="2014" name="Int. J. Syst. Evol. Microbiol.">
        <title>Carboxylicivirga gen. nov. in the family Marinilabiliaceae with two novel species, Carboxylicivirga mesophila sp. nov. and Carboxylicivirga taeanensis sp. nov., and reclassification of Cytophaga fermentans as Saccharicrinis fermentans gen. nov., comb. nov.</title>
        <authorList>
            <person name="Yang S.H."/>
            <person name="Seo H.S."/>
            <person name="Woo J.H."/>
            <person name="Oh H.M."/>
            <person name="Jang H."/>
            <person name="Lee J.H."/>
            <person name="Kim S.J."/>
            <person name="Kwon K.K."/>
        </authorList>
    </citation>
    <scope>NUCLEOTIDE SEQUENCE [LARGE SCALE GENOMIC DNA]</scope>
    <source>
        <strain evidence="2 3">JCM 18290</strain>
    </source>
</reference>
<evidence type="ECO:0000313" key="2">
    <source>
        <dbReference type="EMBL" id="MBS2213460.1"/>
    </source>
</evidence>
<dbReference type="PANTHER" id="PTHR30231:SF42">
    <property type="entry name" value="EXONUCLEASE"/>
    <property type="match status" value="1"/>
</dbReference>
<dbReference type="InterPro" id="IPR036397">
    <property type="entry name" value="RNaseH_sf"/>
</dbReference>
<organism evidence="2 3">
    <name type="scientific">Carboxylicivirga mesophila</name>
    <dbReference type="NCBI Taxonomy" id="1166478"/>
    <lineage>
        <taxon>Bacteria</taxon>
        <taxon>Pseudomonadati</taxon>
        <taxon>Bacteroidota</taxon>
        <taxon>Bacteroidia</taxon>
        <taxon>Marinilabiliales</taxon>
        <taxon>Marinilabiliaceae</taxon>
        <taxon>Carboxylicivirga</taxon>
    </lineage>
</organism>
<dbReference type="PANTHER" id="PTHR30231">
    <property type="entry name" value="DNA POLYMERASE III SUBUNIT EPSILON"/>
    <property type="match status" value="1"/>
</dbReference>
<dbReference type="SMART" id="SM00479">
    <property type="entry name" value="EXOIII"/>
    <property type="match status" value="1"/>
</dbReference>
<evidence type="ECO:0000259" key="1">
    <source>
        <dbReference type="PROSITE" id="PS50172"/>
    </source>
</evidence>
<keyword evidence="3" id="KW-1185">Reference proteome</keyword>
<dbReference type="RefSeq" id="WP_212230645.1">
    <property type="nucleotide sequence ID" value="NZ_JAGUCN010000027.1"/>
</dbReference>
<dbReference type="Pfam" id="PF00533">
    <property type="entry name" value="BRCT"/>
    <property type="match status" value="1"/>
</dbReference>